<dbReference type="RefSeq" id="WP_050354410.1">
    <property type="nucleotide sequence ID" value="NZ_LGSS01000003.1"/>
</dbReference>
<name>A0A0L0WDA6_GOTPU</name>
<dbReference type="EC" id="2.9.1.1" evidence="8"/>
<dbReference type="HAMAP" id="MF_00423">
    <property type="entry name" value="SelA"/>
    <property type="match status" value="1"/>
</dbReference>
<comment type="catalytic activity">
    <reaction evidence="8">
        <text>L-seryl-tRNA(Sec) + selenophosphate + H(+) = L-selenocysteinyl-tRNA(Sec) + phosphate</text>
        <dbReference type="Rhea" id="RHEA:22728"/>
        <dbReference type="Rhea" id="RHEA-COMP:9742"/>
        <dbReference type="Rhea" id="RHEA-COMP:9743"/>
        <dbReference type="ChEBI" id="CHEBI:15378"/>
        <dbReference type="ChEBI" id="CHEBI:16144"/>
        <dbReference type="ChEBI" id="CHEBI:43474"/>
        <dbReference type="ChEBI" id="CHEBI:78533"/>
        <dbReference type="ChEBI" id="CHEBI:78573"/>
        <dbReference type="EC" id="2.9.1.1"/>
    </reaction>
</comment>
<dbReference type="EMBL" id="LGSS01000003">
    <property type="protein sequence ID" value="KNF09426.1"/>
    <property type="molecule type" value="Genomic_DNA"/>
</dbReference>
<evidence type="ECO:0000313" key="11">
    <source>
        <dbReference type="EMBL" id="KNF09426.1"/>
    </source>
</evidence>
<evidence type="ECO:0000256" key="9">
    <source>
        <dbReference type="PIRSR" id="PIRSR618319-50"/>
    </source>
</evidence>
<keyword evidence="6 8" id="KW-0711">Selenium</keyword>
<dbReference type="Pfam" id="PF03841">
    <property type="entry name" value="SelA"/>
    <property type="match status" value="1"/>
</dbReference>
<gene>
    <name evidence="8 11" type="primary">selA</name>
    <name evidence="11" type="ORF">CLPU_3c02050</name>
</gene>
<sequence>MNSNIYSRIPKVDQIIENEKIKSMLEINSRELVIESIREELDDIRKIISKGDITLEDLDNRINKIYDNVTLRVQNTMSPKFKRVINCTGVVIHTNLGRSLINEEVMKYVSNIATKYSNLEFDLETGARGSRYSHLEDIIKKITGAEAALVVNNNAAAVVLVLSALAKEKEVVVSRGELVEIGGSFRIPDVMEQSGAKLVDVGTTNKTHIWDYERAIGEETAALLKVHTSNYRILGFTSSISLDELVELGKKKEVAVIEDLGSGVLIDLSKYGLEYEPTVQDSINSGVDVVTFSGDKLLGGPQAGIIVGKKKYIDMMKKHPLNRALRIDKFTIATLEGTLRFYLDEDKAIENIPTLRMLTTSINDIEIKANKLLHQIKNCIKDKLDIQVVDEFSQVGGGSLPLEKIPTKCIMISSDHISVTSLERKLRENEIPIITRLYKDRLYMDLRTIDETEFEIIIDGIKSALQNI</sequence>
<evidence type="ECO:0000259" key="10">
    <source>
        <dbReference type="Pfam" id="PF12390"/>
    </source>
</evidence>
<dbReference type="SUPFAM" id="SSF53383">
    <property type="entry name" value="PLP-dependent transferases"/>
    <property type="match status" value="1"/>
</dbReference>
<evidence type="ECO:0000313" key="12">
    <source>
        <dbReference type="Proteomes" id="UP000037267"/>
    </source>
</evidence>
<comment type="function">
    <text evidence="8">Converts seryl-tRNA(Sec) to selenocysteinyl-tRNA(Sec) required for selenoprotein biosynthesis.</text>
</comment>
<feature type="modified residue" description="N6-(pyridoxal phosphate)lysine" evidence="8 9">
    <location>
        <position position="296"/>
    </location>
</feature>
<dbReference type="UniPathway" id="UPA00906">
    <property type="reaction ID" value="UER00896"/>
</dbReference>
<comment type="similarity">
    <text evidence="7 8">Belongs to the SelA family.</text>
</comment>
<proteinExistence type="inferred from homology"/>
<dbReference type="PATRIC" id="fig|1503.3.peg.2074"/>
<dbReference type="Gene3D" id="3.40.640.10">
    <property type="entry name" value="Type I PLP-dependent aspartate aminotransferase-like (Major domain)"/>
    <property type="match status" value="1"/>
</dbReference>
<organism evidence="11 12">
    <name type="scientific">Gottschalkia purinilytica</name>
    <name type="common">Clostridium purinilyticum</name>
    <dbReference type="NCBI Taxonomy" id="1503"/>
    <lineage>
        <taxon>Bacteria</taxon>
        <taxon>Bacillati</taxon>
        <taxon>Bacillota</taxon>
        <taxon>Tissierellia</taxon>
        <taxon>Tissierellales</taxon>
        <taxon>Gottschalkiaceae</taxon>
        <taxon>Gottschalkia</taxon>
    </lineage>
</organism>
<evidence type="ECO:0000256" key="8">
    <source>
        <dbReference type="HAMAP-Rule" id="MF_00423"/>
    </source>
</evidence>
<feature type="domain" description="L-seryl-tRNA selenium transferase N-terminal" evidence="10">
    <location>
        <begin position="6"/>
        <end position="45"/>
    </location>
</feature>
<dbReference type="Proteomes" id="UP000037267">
    <property type="component" value="Unassembled WGS sequence"/>
</dbReference>
<dbReference type="OrthoDB" id="9787096at2"/>
<keyword evidence="12" id="KW-1185">Reference proteome</keyword>
<comment type="cofactor">
    <cofactor evidence="1 8 9">
        <name>pyridoxal 5'-phosphate</name>
        <dbReference type="ChEBI" id="CHEBI:597326"/>
    </cofactor>
</comment>
<evidence type="ECO:0000256" key="7">
    <source>
        <dbReference type="ARBA" id="ARBA00044507"/>
    </source>
</evidence>
<keyword evidence="5 8" id="KW-0648">Protein biosynthesis</keyword>
<keyword evidence="4 8" id="KW-0663">Pyridoxal phosphate</keyword>
<dbReference type="InterPro" id="IPR004534">
    <property type="entry name" value="SelA_trans"/>
</dbReference>
<dbReference type="GO" id="GO:0001514">
    <property type="term" value="P:selenocysteine incorporation"/>
    <property type="evidence" value="ECO:0007669"/>
    <property type="project" value="UniProtKB-UniRule"/>
</dbReference>
<dbReference type="STRING" id="1503.CLPU_3c02050"/>
<keyword evidence="3 8" id="KW-0808">Transferase</keyword>
<dbReference type="GO" id="GO:0001717">
    <property type="term" value="P:conversion of seryl-tRNAsec to selenocys-tRNAsec"/>
    <property type="evidence" value="ECO:0007669"/>
    <property type="project" value="UniProtKB-UniRule"/>
</dbReference>
<evidence type="ECO:0000256" key="5">
    <source>
        <dbReference type="ARBA" id="ARBA00022917"/>
    </source>
</evidence>
<evidence type="ECO:0000256" key="2">
    <source>
        <dbReference type="ARBA" id="ARBA00022490"/>
    </source>
</evidence>
<dbReference type="InterPro" id="IPR015424">
    <property type="entry name" value="PyrdxlP-dep_Trfase"/>
</dbReference>
<dbReference type="GO" id="GO:0005737">
    <property type="term" value="C:cytoplasm"/>
    <property type="evidence" value="ECO:0007669"/>
    <property type="project" value="UniProtKB-SubCell"/>
</dbReference>
<dbReference type="Gene3D" id="3.90.1150.180">
    <property type="match status" value="1"/>
</dbReference>
<evidence type="ECO:0000256" key="3">
    <source>
        <dbReference type="ARBA" id="ARBA00022679"/>
    </source>
</evidence>
<reference evidence="12" key="1">
    <citation type="submission" date="2015-07" db="EMBL/GenBank/DDBJ databases">
        <title>Draft genome sequence of the purine-degrading Gottschalkia purinilyticum DSM 1384 (formerly Clostridium purinilyticum).</title>
        <authorList>
            <person name="Poehlein A."/>
            <person name="Schiel-Bengelsdorf B."/>
            <person name="Bengelsdorf F.R."/>
            <person name="Daniel R."/>
            <person name="Duerre P."/>
        </authorList>
    </citation>
    <scope>NUCLEOTIDE SEQUENCE [LARGE SCALE GENOMIC DNA]</scope>
    <source>
        <strain evidence="12">DSM 1384</strain>
    </source>
</reference>
<dbReference type="AlphaFoldDB" id="A0A0L0WDA6"/>
<evidence type="ECO:0000256" key="6">
    <source>
        <dbReference type="ARBA" id="ARBA00023266"/>
    </source>
</evidence>
<dbReference type="InterPro" id="IPR018319">
    <property type="entry name" value="SelA-like"/>
</dbReference>
<comment type="subcellular location">
    <subcellularLocation>
        <location evidence="8">Cytoplasm</location>
    </subcellularLocation>
</comment>
<comment type="pathway">
    <text evidence="8">Aminoacyl-tRNA biosynthesis; selenocysteinyl-tRNA(Sec) biosynthesis; selenocysteinyl-tRNA(Sec) from L-seryl-tRNA(Sec) (bacterial route): step 1/1.</text>
</comment>
<accession>A0A0L0WDA6</accession>
<dbReference type="PANTHER" id="PTHR32328">
    <property type="entry name" value="L-SERYL-TRNA(SEC) SELENIUM TRANSFERASE"/>
    <property type="match status" value="1"/>
</dbReference>
<keyword evidence="2 8" id="KW-0963">Cytoplasm</keyword>
<dbReference type="GO" id="GO:0004125">
    <property type="term" value="F:L-seryl-tRNA(Sec) selenium transferase activity"/>
    <property type="evidence" value="ECO:0007669"/>
    <property type="project" value="UniProtKB-UniRule"/>
</dbReference>
<evidence type="ECO:0000256" key="1">
    <source>
        <dbReference type="ARBA" id="ARBA00001933"/>
    </source>
</evidence>
<protein>
    <recommendedName>
        <fullName evidence="8">L-seryl-tRNA(Sec) selenium transferase</fullName>
        <ecNumber evidence="8">2.9.1.1</ecNumber>
    </recommendedName>
    <alternativeName>
        <fullName evidence="8">Selenocysteine synthase</fullName>
        <shortName evidence="8">Sec synthase</shortName>
    </alternativeName>
    <alternativeName>
        <fullName evidence="8">Selenocysteinyl-tRNA(Sec) synthase</fullName>
    </alternativeName>
</protein>
<comment type="caution">
    <text evidence="11">The sequence shown here is derived from an EMBL/GenBank/DDBJ whole genome shotgun (WGS) entry which is preliminary data.</text>
</comment>
<dbReference type="Pfam" id="PF12390">
    <property type="entry name" value="Se-cys_synth_N"/>
    <property type="match status" value="1"/>
</dbReference>
<evidence type="ECO:0000256" key="4">
    <source>
        <dbReference type="ARBA" id="ARBA00022898"/>
    </source>
</evidence>
<dbReference type="InterPro" id="IPR015421">
    <property type="entry name" value="PyrdxlP-dep_Trfase_major"/>
</dbReference>
<dbReference type="PANTHER" id="PTHR32328:SF0">
    <property type="entry name" value="L-SERYL-TRNA(SEC) SELENIUM TRANSFERASE"/>
    <property type="match status" value="1"/>
</dbReference>
<dbReference type="InterPro" id="IPR025862">
    <property type="entry name" value="SelA_trans_N_dom"/>
</dbReference>
<dbReference type="NCBIfam" id="TIGR00474">
    <property type="entry name" value="selA"/>
    <property type="match status" value="1"/>
</dbReference>